<feature type="compositionally biased region" description="Pro residues" evidence="2">
    <location>
        <begin position="438"/>
        <end position="453"/>
    </location>
</feature>
<feature type="compositionally biased region" description="Low complexity" evidence="2">
    <location>
        <begin position="794"/>
        <end position="807"/>
    </location>
</feature>
<feature type="compositionally biased region" description="Pro residues" evidence="2">
    <location>
        <begin position="959"/>
        <end position="975"/>
    </location>
</feature>
<feature type="compositionally biased region" description="Basic and acidic residues" evidence="2">
    <location>
        <begin position="13"/>
        <end position="29"/>
    </location>
</feature>
<accession>A0ABM4ITF1</accession>
<feature type="compositionally biased region" description="Basic and acidic residues" evidence="2">
    <location>
        <begin position="846"/>
        <end position="868"/>
    </location>
</feature>
<proteinExistence type="predicted"/>
<gene>
    <name evidence="4" type="primary">FBRSL1</name>
</gene>
<reference evidence="4" key="2">
    <citation type="submission" date="2025-08" db="UniProtKB">
        <authorList>
            <consortium name="RefSeq"/>
        </authorList>
    </citation>
    <scope>IDENTIFICATION</scope>
    <source>
        <tissue evidence="4">Tongue muscle</tissue>
    </source>
</reference>
<name>A0ABM4ITF1_ODOVR</name>
<protein>
    <submittedName>
        <fullName evidence="4">Fibrosin-1-like protein isoform X15</fullName>
    </submittedName>
</protein>
<dbReference type="PANTHER" id="PTHR14429">
    <property type="entry name" value="FIBROSIN FAMILY MEMBER"/>
    <property type="match status" value="1"/>
</dbReference>
<feature type="region of interest" description="Disordered" evidence="2">
    <location>
        <begin position="1"/>
        <end position="81"/>
    </location>
</feature>
<feature type="region of interest" description="Disordered" evidence="2">
    <location>
        <begin position="734"/>
        <end position="906"/>
    </location>
</feature>
<feature type="compositionally biased region" description="Pro residues" evidence="2">
    <location>
        <begin position="270"/>
        <end position="280"/>
    </location>
</feature>
<dbReference type="Proteomes" id="UP001652640">
    <property type="component" value="Chromosome 12"/>
</dbReference>
<evidence type="ECO:0000313" key="4">
    <source>
        <dbReference type="RefSeq" id="XP_070331102.1"/>
    </source>
</evidence>
<evidence type="ECO:0000256" key="2">
    <source>
        <dbReference type="SAM" id="MobiDB-lite"/>
    </source>
</evidence>
<feature type="region of interest" description="Disordered" evidence="2">
    <location>
        <begin position="95"/>
        <end position="321"/>
    </location>
</feature>
<feature type="compositionally biased region" description="Basic and acidic residues" evidence="2">
    <location>
        <begin position="989"/>
        <end position="1006"/>
    </location>
</feature>
<feature type="compositionally biased region" description="Basic residues" evidence="2">
    <location>
        <begin position="1"/>
        <end position="12"/>
    </location>
</feature>
<dbReference type="InterPro" id="IPR023246">
    <property type="entry name" value="AUTS2"/>
</dbReference>
<sequence>MEAKVRQSRRSRAQRDRGRRREAARDARDQSASSGDEPEPGPGKENTGLPRAPPPRAAAARPPRRRRRESSSQEEEVIDGFAIASFSTLEALEKDMALKPHERKEKWERRLVKKPREAENCPSAEPSENGRPLEAGSSEQDLETPCDRGKKKVPLQPTKQCDSESDGDDKASVGSEKLFAPAADKGPTLGEKSEAKTGAAPKVSGLERSRELSTEPPFLAPVRSPAPVLPSASTAASPLVKKEAPALPRLAPQLPPAPSQPRAPLLTHVPLPPGAFPGPGPAAHNGLHSLSRSSSASSGASLGLAKHASLSPHGPGPHLSTSHLALRSQAQHQHHAAAMFAAPPTLPPPPALPANSLVIPGHPADASLLISFSQPIMYCQPHSGILIDHELLRQELNARFLVQSAPLGPGALLRAEFHQHQHTHQHTHQHQHTFAPFPAGPPPTPLLPPAAPPPFDKYTPKLDSPYFRHSNFFPPFPPAVPGLPALLPHPGPFGSLQGAFQPKTSHPLELTGRASAVHTLLQKAPGQVSDPYRTAIRKPGKWCAVHVQIAWQIYHHQQKIKMQLEPHKLDVGTKLDLFSRPPAPGVFAGLHCPQDLARPLFSSSGATHPASNPFGPSAHPGSFLPTGHLTDPFTRSSTFGGLGSLGSNAFGGLGSHALTPGGGGIFAPKEGPTLHGLPSPHEAWNRLHRAPPSFPTPPPWPKPVDAERVSALTNHDRELDKGKEERDRDLLEKTRLLSRASPAAPVGHPGSGLLLRGQGDPGRPGIPTEREAELRIKESRSPAREDGPKPSKMALGEGLRLAGLLGREPGKPHEAPAERSQSDVKVKEERGEDGDAPPQPGPGPAGRERPAFAWEPSRDAYRGPELPRRAPPGPGPAALLEPPERPYRDREPHDYSPERLREARRDELERARAAHLDGAALLPALGALHYPRLAPAAAALHSSLLARTPPAASAAALGAPPPLVAAGGPPTPPGQPRSRTTPLGARAPGEARDYSPSRNPQEVEAR</sequence>
<dbReference type="PANTHER" id="PTHR14429:SF20">
    <property type="entry name" value="FIBROSIN-1-LIKE PROTEIN"/>
    <property type="match status" value="1"/>
</dbReference>
<dbReference type="PRINTS" id="PR02044">
    <property type="entry name" value="FIBROSIN1LPF"/>
</dbReference>
<feature type="compositionally biased region" description="Basic and acidic residues" evidence="2">
    <location>
        <begin position="768"/>
        <end position="789"/>
    </location>
</feature>
<evidence type="ECO:0000313" key="3">
    <source>
        <dbReference type="Proteomes" id="UP001652640"/>
    </source>
</evidence>
<keyword evidence="3" id="KW-1185">Reference proteome</keyword>
<feature type="compositionally biased region" description="Basic residues" evidence="2">
    <location>
        <begin position="422"/>
        <end position="431"/>
    </location>
</feature>
<dbReference type="GeneID" id="110145405"/>
<evidence type="ECO:0000256" key="1">
    <source>
        <dbReference type="ARBA" id="ARBA00022553"/>
    </source>
</evidence>
<keyword evidence="1" id="KW-0597">Phosphoprotein</keyword>
<dbReference type="Pfam" id="PF15336">
    <property type="entry name" value="Auts2"/>
    <property type="match status" value="1"/>
</dbReference>
<feature type="compositionally biased region" description="Basic and acidic residues" evidence="2">
    <location>
        <begin position="95"/>
        <end position="119"/>
    </location>
</feature>
<feature type="region of interest" description="Disordered" evidence="2">
    <location>
        <begin position="949"/>
        <end position="1006"/>
    </location>
</feature>
<organism evidence="3 4">
    <name type="scientific">Odocoileus virginianus</name>
    <name type="common">White-tailed deer</name>
    <dbReference type="NCBI Taxonomy" id="9874"/>
    <lineage>
        <taxon>Eukaryota</taxon>
        <taxon>Metazoa</taxon>
        <taxon>Chordata</taxon>
        <taxon>Craniata</taxon>
        <taxon>Vertebrata</taxon>
        <taxon>Euteleostomi</taxon>
        <taxon>Mammalia</taxon>
        <taxon>Eutheria</taxon>
        <taxon>Laurasiatheria</taxon>
        <taxon>Artiodactyla</taxon>
        <taxon>Ruminantia</taxon>
        <taxon>Pecora</taxon>
        <taxon>Cervidae</taxon>
        <taxon>Odocoileinae</taxon>
        <taxon>Odocoileus</taxon>
    </lineage>
</organism>
<feature type="compositionally biased region" description="Low complexity" evidence="2">
    <location>
        <begin position="949"/>
        <end position="958"/>
    </location>
</feature>
<dbReference type="RefSeq" id="XP_070331102.1">
    <property type="nucleotide sequence ID" value="XM_070475001.1"/>
</dbReference>
<reference evidence="3" key="1">
    <citation type="journal article" date="2022" name="J. Hered.">
        <title>A De Novo Chromosome-Level Genome Assembly of the White-Tailed Deer, Odocoileus Virginianus.</title>
        <authorList>
            <person name="London E.W."/>
            <person name="Roca A.L."/>
            <person name="Novakofski J.E."/>
            <person name="Mateus-Pinilla N.E."/>
        </authorList>
    </citation>
    <scope>NUCLEOTIDE SEQUENCE [LARGE SCALE GENOMIC DNA]</scope>
</reference>
<feature type="region of interest" description="Disordered" evidence="2">
    <location>
        <begin position="422"/>
        <end position="453"/>
    </location>
</feature>
<feature type="compositionally biased region" description="Low complexity" evidence="2">
    <location>
        <begin position="281"/>
        <end position="311"/>
    </location>
</feature>
<feature type="compositionally biased region" description="Basic and acidic residues" evidence="2">
    <location>
        <begin position="808"/>
        <end position="830"/>
    </location>
</feature>
<feature type="compositionally biased region" description="Basic and acidic residues" evidence="2">
    <location>
        <begin position="882"/>
        <end position="906"/>
    </location>
</feature>